<sequence>MFKTKLTAERLRDYLMSLFLILSCICLICVMIGFFRMFFPYVNATEWDLLAFIGSVIAAVVTVMGIRVPILSQRREQIKLKYESILKQLILASKSTRMILGAPNYKFYDDNGDIDLSLTLEFQAKYIHDYIEEVSKFRVNLIESMDLVRFEHMEAELRSFARFQFLYENLDVYIKVEKISDLFVLSIREYLDRAIALENFFIEYQNEILQKYKQLIDEPSRGLFKL</sequence>
<comment type="caution">
    <text evidence="2">The sequence shown here is derived from an EMBL/GenBank/DDBJ whole genome shotgun (WGS) entry which is preliminary data.</text>
</comment>
<dbReference type="RefSeq" id="WP_111620049.1">
    <property type="nucleotide sequence ID" value="NZ_QLLI01000006.1"/>
</dbReference>
<evidence type="ECO:0008006" key="4">
    <source>
        <dbReference type="Google" id="ProtNLM"/>
    </source>
</evidence>
<feature type="transmembrane region" description="Helical" evidence="1">
    <location>
        <begin position="49"/>
        <end position="70"/>
    </location>
</feature>
<feature type="transmembrane region" description="Helical" evidence="1">
    <location>
        <begin position="14"/>
        <end position="37"/>
    </location>
</feature>
<evidence type="ECO:0000256" key="1">
    <source>
        <dbReference type="SAM" id="Phobius"/>
    </source>
</evidence>
<evidence type="ECO:0000313" key="3">
    <source>
        <dbReference type="Proteomes" id="UP000248827"/>
    </source>
</evidence>
<keyword evidence="1" id="KW-1133">Transmembrane helix</keyword>
<organism evidence="2 3">
    <name type="scientific">Paenibacillus pabuli</name>
    <dbReference type="NCBI Taxonomy" id="1472"/>
    <lineage>
        <taxon>Bacteria</taxon>
        <taxon>Bacillati</taxon>
        <taxon>Bacillota</taxon>
        <taxon>Bacilli</taxon>
        <taxon>Bacillales</taxon>
        <taxon>Paenibacillaceae</taxon>
        <taxon>Paenibacillus</taxon>
    </lineage>
</organism>
<proteinExistence type="predicted"/>
<accession>A0ABX9BK90</accession>
<reference evidence="2 3" key="1">
    <citation type="submission" date="2018-06" db="EMBL/GenBank/DDBJ databases">
        <title>Freshwater and sediment microbial communities from various areas in North America, analyzing microbe dynamics in response to fracking.</title>
        <authorList>
            <person name="Lamendella R."/>
        </authorList>
    </citation>
    <scope>NUCLEOTIDE SEQUENCE [LARGE SCALE GENOMIC DNA]</scope>
    <source>
        <strain evidence="2 3">NG-13</strain>
    </source>
</reference>
<keyword evidence="3" id="KW-1185">Reference proteome</keyword>
<protein>
    <recommendedName>
        <fullName evidence="4">Phage abortive infection protein</fullName>
    </recommendedName>
</protein>
<name>A0ABX9BK90_9BACL</name>
<dbReference type="EMBL" id="QLLI01000006">
    <property type="protein sequence ID" value="RAI96878.1"/>
    <property type="molecule type" value="Genomic_DNA"/>
</dbReference>
<keyword evidence="1" id="KW-0812">Transmembrane</keyword>
<evidence type="ECO:0000313" key="2">
    <source>
        <dbReference type="EMBL" id="RAI96878.1"/>
    </source>
</evidence>
<dbReference type="Proteomes" id="UP000248827">
    <property type="component" value="Unassembled WGS sequence"/>
</dbReference>
<keyword evidence="1" id="KW-0472">Membrane</keyword>
<dbReference type="PROSITE" id="PS51257">
    <property type="entry name" value="PROKAR_LIPOPROTEIN"/>
    <property type="match status" value="1"/>
</dbReference>
<gene>
    <name evidence="2" type="ORF">DET54_106236</name>
</gene>